<dbReference type="PANTHER" id="PTHR43861:SF1">
    <property type="entry name" value="TRANS-ACONITATE 2-METHYLTRANSFERASE"/>
    <property type="match status" value="1"/>
</dbReference>
<reference evidence="2 3" key="1">
    <citation type="submission" date="2022-09" db="EMBL/GenBank/DDBJ databases">
        <authorList>
            <person name="Han X.L."/>
            <person name="Wang Q."/>
            <person name="Lu T."/>
        </authorList>
    </citation>
    <scope>NUCLEOTIDE SEQUENCE [LARGE SCALE GENOMIC DNA]</scope>
    <source>
        <strain evidence="2 3">WQ 127069</strain>
    </source>
</reference>
<dbReference type="InterPro" id="IPR013216">
    <property type="entry name" value="Methyltransf_11"/>
</dbReference>
<proteinExistence type="predicted"/>
<dbReference type="GO" id="GO:0032259">
    <property type="term" value="P:methylation"/>
    <property type="evidence" value="ECO:0007669"/>
    <property type="project" value="UniProtKB-KW"/>
</dbReference>
<keyword evidence="2" id="KW-0489">Methyltransferase</keyword>
<dbReference type="SUPFAM" id="SSF53335">
    <property type="entry name" value="S-adenosyl-L-methionine-dependent methyltransferases"/>
    <property type="match status" value="1"/>
</dbReference>
<protein>
    <submittedName>
        <fullName evidence="2">Methyltransferase domain-containing protein</fullName>
    </submittedName>
</protein>
<name>A0ABT2UST5_9BACL</name>
<dbReference type="InterPro" id="IPR029063">
    <property type="entry name" value="SAM-dependent_MTases_sf"/>
</dbReference>
<dbReference type="Pfam" id="PF08241">
    <property type="entry name" value="Methyltransf_11"/>
    <property type="match status" value="1"/>
</dbReference>
<gene>
    <name evidence="2" type="ORF">OB236_32575</name>
</gene>
<dbReference type="Gene3D" id="3.40.50.150">
    <property type="entry name" value="Vaccinia Virus protein VP39"/>
    <property type="match status" value="1"/>
</dbReference>
<evidence type="ECO:0000259" key="1">
    <source>
        <dbReference type="Pfam" id="PF08241"/>
    </source>
</evidence>
<organism evidence="2 3">
    <name type="scientific">Paenibacillus baimaensis</name>
    <dbReference type="NCBI Taxonomy" id="2982185"/>
    <lineage>
        <taxon>Bacteria</taxon>
        <taxon>Bacillati</taxon>
        <taxon>Bacillota</taxon>
        <taxon>Bacilli</taxon>
        <taxon>Bacillales</taxon>
        <taxon>Paenibacillaceae</taxon>
        <taxon>Paenibacillus</taxon>
    </lineage>
</organism>
<comment type="caution">
    <text evidence="2">The sequence shown here is derived from an EMBL/GenBank/DDBJ whole genome shotgun (WGS) entry which is preliminary data.</text>
</comment>
<keyword evidence="2" id="KW-0808">Transferase</keyword>
<dbReference type="GO" id="GO:0008168">
    <property type="term" value="F:methyltransferase activity"/>
    <property type="evidence" value="ECO:0007669"/>
    <property type="project" value="UniProtKB-KW"/>
</dbReference>
<accession>A0ABT2UST5</accession>
<dbReference type="CDD" id="cd02440">
    <property type="entry name" value="AdoMet_MTases"/>
    <property type="match status" value="1"/>
</dbReference>
<keyword evidence="3" id="KW-1185">Reference proteome</keyword>
<dbReference type="RefSeq" id="WP_262687698.1">
    <property type="nucleotide sequence ID" value="NZ_JAOQIO010000110.1"/>
</dbReference>
<dbReference type="PANTHER" id="PTHR43861">
    <property type="entry name" value="TRANS-ACONITATE 2-METHYLTRANSFERASE-RELATED"/>
    <property type="match status" value="1"/>
</dbReference>
<feature type="domain" description="Methyltransferase type 11" evidence="1">
    <location>
        <begin position="67"/>
        <end position="164"/>
    </location>
</feature>
<dbReference type="Proteomes" id="UP001652445">
    <property type="component" value="Unassembled WGS sequence"/>
</dbReference>
<evidence type="ECO:0000313" key="3">
    <source>
        <dbReference type="Proteomes" id="UP001652445"/>
    </source>
</evidence>
<dbReference type="EMBL" id="JAOQIO010000110">
    <property type="protein sequence ID" value="MCU6796872.1"/>
    <property type="molecule type" value="Genomic_DNA"/>
</dbReference>
<sequence length="288" mass="32627">METNDQQIRNEASSPTANVKLKEQQYANADKFKARIHLHAAFSTNPYPWPCWVLDQIEPAAQSPQILELGCGNGLLWMVNADRIPADWKLTLSDFSQGMLDSARHNLQNIDKPIQFEVIDAGHIDYSDHSFDIIIANHMLYHLPNRVQALLEIHRILKPGGIFYASTIGLNNMAEMKLLLREFDADSDYERMLGNIESHFSLDNGAEQLQQVFEAVQLRRYDNSLRITDPEAILNYVLSYNGMEADTRVLAPEKTELFKAFIEEKISRQGSISITIDSGLFISTSALS</sequence>
<evidence type="ECO:0000313" key="2">
    <source>
        <dbReference type="EMBL" id="MCU6796872.1"/>
    </source>
</evidence>